<dbReference type="PATRIC" id="fig|1392.242.peg.3813"/>
<reference evidence="1 2" key="1">
    <citation type="submission" date="2015-05" db="EMBL/GenBank/DDBJ databases">
        <title>Whole genome sequence and identification of bacterial endophytes from Costus igneus.</title>
        <authorList>
            <person name="Lee Y.P."/>
            <person name="Gan H.M."/>
            <person name="Eng W."/>
            <person name="Wheatley M.S."/>
            <person name="Caraballo A."/>
            <person name="Polter S."/>
            <person name="Savka M.A."/>
            <person name="Hudson A.O."/>
        </authorList>
    </citation>
    <scope>NUCLEOTIDE SEQUENCE [LARGE SCALE GENOMIC DNA]</scope>
    <source>
        <strain evidence="1 2">RIT375</strain>
    </source>
</reference>
<proteinExistence type="predicted"/>
<dbReference type="AlphaFoldDB" id="A0A0J1I116"/>
<gene>
    <name evidence="1" type="ORF">ABW01_06705</name>
</gene>
<dbReference type="RefSeq" id="WP_001990199.1">
    <property type="nucleotide sequence ID" value="NZ_LDPG01000003.1"/>
</dbReference>
<accession>A0A0J1I116</accession>
<organism evidence="1 2">
    <name type="scientific">Bacillus anthracis</name>
    <name type="common">anthrax bacterium</name>
    <dbReference type="NCBI Taxonomy" id="1392"/>
    <lineage>
        <taxon>Bacteria</taxon>
        <taxon>Bacillati</taxon>
        <taxon>Bacillota</taxon>
        <taxon>Bacilli</taxon>
        <taxon>Bacillales</taxon>
        <taxon>Bacillaceae</taxon>
        <taxon>Bacillus</taxon>
        <taxon>Bacillus cereus group</taxon>
    </lineage>
</organism>
<dbReference type="InterPro" id="IPR057807">
    <property type="entry name" value="YxiF"/>
</dbReference>
<dbReference type="Proteomes" id="UP000035904">
    <property type="component" value="Unassembled WGS sequence"/>
</dbReference>
<dbReference type="eggNOG" id="ENOG502ZZ5J">
    <property type="taxonomic scope" value="Bacteria"/>
</dbReference>
<sequence>MSNMNKSRIEILKMKAKRTGSRKELVDELSNIVTVSMDSFMDPESNDLFCKDLFNTLTQTSNIKNFGSTNYEENRRLSIVLLKEIAKTIKFPVDQGRLFFSKGGKFEAVKLNIAEVFENLEELSTISRFLTGYADFVLAGDDLEFGIVIERTEYHYEFSMWGVSTI</sequence>
<name>A0A0J1I116_BACAN</name>
<protein>
    <recommendedName>
        <fullName evidence="3">Group-Specific protein</fullName>
    </recommendedName>
</protein>
<comment type="caution">
    <text evidence="1">The sequence shown here is derived from an EMBL/GenBank/DDBJ whole genome shotgun (WGS) entry which is preliminary data.</text>
</comment>
<evidence type="ECO:0000313" key="1">
    <source>
        <dbReference type="EMBL" id="KLV19639.1"/>
    </source>
</evidence>
<evidence type="ECO:0008006" key="3">
    <source>
        <dbReference type="Google" id="ProtNLM"/>
    </source>
</evidence>
<dbReference type="Pfam" id="PF24715">
    <property type="entry name" value="YxiF"/>
    <property type="match status" value="1"/>
</dbReference>
<evidence type="ECO:0000313" key="2">
    <source>
        <dbReference type="Proteomes" id="UP000035904"/>
    </source>
</evidence>
<dbReference type="EMBL" id="LDPG01000003">
    <property type="protein sequence ID" value="KLV19639.1"/>
    <property type="molecule type" value="Genomic_DNA"/>
</dbReference>